<feature type="domain" description="DUF4440" evidence="2">
    <location>
        <begin position="58"/>
        <end position="149"/>
    </location>
</feature>
<dbReference type="Gene3D" id="3.10.450.50">
    <property type="match status" value="1"/>
</dbReference>
<dbReference type="InterPro" id="IPR032710">
    <property type="entry name" value="NTF2-like_dom_sf"/>
</dbReference>
<dbReference type="EMBL" id="WTYF01000001">
    <property type="protein sequence ID" value="MXO49697.1"/>
    <property type="molecule type" value="Genomic_DNA"/>
</dbReference>
<dbReference type="OrthoDB" id="7597381at2"/>
<evidence type="ECO:0000313" key="3">
    <source>
        <dbReference type="EMBL" id="MXO49697.1"/>
    </source>
</evidence>
<evidence type="ECO:0000259" key="2">
    <source>
        <dbReference type="Pfam" id="PF14534"/>
    </source>
</evidence>
<gene>
    <name evidence="3" type="ORF">GRI42_00060</name>
</gene>
<keyword evidence="1" id="KW-0732">Signal</keyword>
<evidence type="ECO:0000313" key="4">
    <source>
        <dbReference type="Proteomes" id="UP000444185"/>
    </source>
</evidence>
<sequence>MRVQPKVTFFVVAMPLLFGLSSPSIAQESRWGSPDEDDVKFMIAAAAKWSDAQCSPQEGMQDIIADDFQGTFTSGQRFGKNEAITTDPVKASLSRDCQIGEVKVRFFGNSYAVAYGAENRMRKDLEGNEAKRCQIWTDTWLKRDGRWQIIASHDTVVSCS</sequence>
<proteinExistence type="predicted"/>
<evidence type="ECO:0000256" key="1">
    <source>
        <dbReference type="SAM" id="SignalP"/>
    </source>
</evidence>
<keyword evidence="4" id="KW-1185">Reference proteome</keyword>
<accession>A0A844XWW3</accession>
<reference evidence="3 4" key="1">
    <citation type="submission" date="2019-12" db="EMBL/GenBank/DDBJ databases">
        <title>Genomic-based taxomic classification of the family Erythrobacteraceae.</title>
        <authorList>
            <person name="Xu L."/>
        </authorList>
    </citation>
    <scope>NUCLEOTIDE SEQUENCE [LARGE SCALE GENOMIC DNA]</scope>
    <source>
        <strain evidence="3 4">DSM 16225</strain>
    </source>
</reference>
<feature type="chain" id="PRO_5032892070" evidence="1">
    <location>
        <begin position="27"/>
        <end position="160"/>
    </location>
</feature>
<dbReference type="Proteomes" id="UP000444185">
    <property type="component" value="Unassembled WGS sequence"/>
</dbReference>
<dbReference type="SUPFAM" id="SSF54427">
    <property type="entry name" value="NTF2-like"/>
    <property type="match status" value="1"/>
</dbReference>
<organism evidence="3 4">
    <name type="scientific">Qipengyuania gaetbuli</name>
    <dbReference type="NCBI Taxonomy" id="266952"/>
    <lineage>
        <taxon>Bacteria</taxon>
        <taxon>Pseudomonadati</taxon>
        <taxon>Pseudomonadota</taxon>
        <taxon>Alphaproteobacteria</taxon>
        <taxon>Sphingomonadales</taxon>
        <taxon>Erythrobacteraceae</taxon>
        <taxon>Qipengyuania</taxon>
    </lineage>
</organism>
<protein>
    <submittedName>
        <fullName evidence="3">DUF4440 domain-containing protein</fullName>
    </submittedName>
</protein>
<comment type="caution">
    <text evidence="3">The sequence shown here is derived from an EMBL/GenBank/DDBJ whole genome shotgun (WGS) entry which is preliminary data.</text>
</comment>
<dbReference type="Pfam" id="PF14534">
    <property type="entry name" value="DUF4440"/>
    <property type="match status" value="1"/>
</dbReference>
<dbReference type="AlphaFoldDB" id="A0A844XWW3"/>
<name>A0A844XWW3_9SPHN</name>
<dbReference type="RefSeq" id="WP_160606044.1">
    <property type="nucleotide sequence ID" value="NZ_WTYF01000001.1"/>
</dbReference>
<feature type="signal peptide" evidence="1">
    <location>
        <begin position="1"/>
        <end position="26"/>
    </location>
</feature>
<dbReference type="InterPro" id="IPR027843">
    <property type="entry name" value="DUF4440"/>
</dbReference>